<protein>
    <recommendedName>
        <fullName evidence="3">Peroxisomal membrane protein PEX17</fullName>
    </recommendedName>
</protein>
<evidence type="ECO:0000313" key="1">
    <source>
        <dbReference type="EMBL" id="OCK76535.1"/>
    </source>
</evidence>
<name>A0A8E2JBI9_9PEZI</name>
<gene>
    <name evidence="1" type="ORF">K432DRAFT_335540</name>
</gene>
<dbReference type="AlphaFoldDB" id="A0A8E2JBI9"/>
<dbReference type="Proteomes" id="UP000250266">
    <property type="component" value="Unassembled WGS sequence"/>
</dbReference>
<dbReference type="Pfam" id="PF26001">
    <property type="entry name" value="Pex8"/>
    <property type="match status" value="1"/>
</dbReference>
<evidence type="ECO:0000313" key="2">
    <source>
        <dbReference type="Proteomes" id="UP000250266"/>
    </source>
</evidence>
<dbReference type="OrthoDB" id="2357318at2759"/>
<sequence length="693" mass="75929">MPADRLLSTLLRSLQTYTDQQDTPRLLATATSVLTTLSNPHNLTLLTSHLLTAPALWDRATTLRNPLHLLSVFHSAITTLLTHHTTLCNPPSRPPPPTHLLPIGGGLTLDAWVRAVVAGADDRSARWKHLLVLGGLLVGIGAAEEQGMEIEWVRGLRRRIEGALVKAVNLALVEVRQEGGDGLGGWSVALVLNHAFGCLGEGERRRLHWDLLLPVLIGTAFFSSEGFHSAYFIGGVDLDVVEVPGKKFNWPASSSSFKQVEAIMSRPLVSSMGPLSRLMAHAVENVQDPWLIQTMLDDLASFARALTTQWRQNKLSEIDASEESLYLNEEALQTTLPLLWKLLKATLFATTVVLRGVMSRVLRDGTLAADGVAPVLATQILHTLRNLYFISSRLGPSSFTQHTFVYLTAIDILTTYPLHSDTFLKSISPPHIGSIPHHPLDRTLDLFFLNTAEHFTLTLPASTNEDILVCAAVPYLAAAGNHNMLPIFEAAHSVMLAVLSAPQSADTAAKNLPFYVDALFKCFPHNLSPRQFRLAFKTLLRVTAPPSPLSSSHPDLPATLLELLYHRTTAVASTSPLPPDAVQLALAGSDAPPPPLSEQAVLVLTLLDVLPFLPIPLLEEWMPLLAGLVWEVQDVGMREVLKERFWEVLVSGEMDPQRSVVGVVWWGSRGGREMVILGRHKVREEDKFMSGGL</sequence>
<feature type="non-terminal residue" evidence="1">
    <location>
        <position position="693"/>
    </location>
</feature>
<accession>A0A8E2JBI9</accession>
<dbReference type="PANTHER" id="PTHR39214">
    <property type="entry name" value="MICROBODY (PEROXISOME) BIOGENESIS PROTEIN PEROXIN 8 (EUROFUNG)"/>
    <property type="match status" value="1"/>
</dbReference>
<dbReference type="InterPro" id="IPR055334">
    <property type="entry name" value="PEX8-like"/>
</dbReference>
<evidence type="ECO:0008006" key="3">
    <source>
        <dbReference type="Google" id="ProtNLM"/>
    </source>
</evidence>
<dbReference type="EMBL" id="KV745202">
    <property type="protein sequence ID" value="OCK76535.1"/>
    <property type="molecule type" value="Genomic_DNA"/>
</dbReference>
<dbReference type="PANTHER" id="PTHR39214:SF1">
    <property type="entry name" value="MICROBODY (PEROXISOME) BIOGENESIS PROTEIN PEROXIN 8 (EUROFUNG)"/>
    <property type="match status" value="1"/>
</dbReference>
<reference evidence="1 2" key="1">
    <citation type="journal article" date="2016" name="Nat. Commun.">
        <title>Ectomycorrhizal ecology is imprinted in the genome of the dominant symbiotic fungus Cenococcum geophilum.</title>
        <authorList>
            <consortium name="DOE Joint Genome Institute"/>
            <person name="Peter M."/>
            <person name="Kohler A."/>
            <person name="Ohm R.A."/>
            <person name="Kuo A."/>
            <person name="Krutzmann J."/>
            <person name="Morin E."/>
            <person name="Arend M."/>
            <person name="Barry K.W."/>
            <person name="Binder M."/>
            <person name="Choi C."/>
            <person name="Clum A."/>
            <person name="Copeland A."/>
            <person name="Grisel N."/>
            <person name="Haridas S."/>
            <person name="Kipfer T."/>
            <person name="LaButti K."/>
            <person name="Lindquist E."/>
            <person name="Lipzen A."/>
            <person name="Maire R."/>
            <person name="Meier B."/>
            <person name="Mihaltcheva S."/>
            <person name="Molinier V."/>
            <person name="Murat C."/>
            <person name="Poggeler S."/>
            <person name="Quandt C.A."/>
            <person name="Sperisen C."/>
            <person name="Tritt A."/>
            <person name="Tisserant E."/>
            <person name="Crous P.W."/>
            <person name="Henrissat B."/>
            <person name="Nehls U."/>
            <person name="Egli S."/>
            <person name="Spatafora J.W."/>
            <person name="Grigoriev I.V."/>
            <person name="Martin F.M."/>
        </authorList>
    </citation>
    <scope>NUCLEOTIDE SEQUENCE [LARGE SCALE GENOMIC DNA]</scope>
    <source>
        <strain evidence="1 2">CBS 459.81</strain>
    </source>
</reference>
<organism evidence="1 2">
    <name type="scientific">Lepidopterella palustris CBS 459.81</name>
    <dbReference type="NCBI Taxonomy" id="1314670"/>
    <lineage>
        <taxon>Eukaryota</taxon>
        <taxon>Fungi</taxon>
        <taxon>Dikarya</taxon>
        <taxon>Ascomycota</taxon>
        <taxon>Pezizomycotina</taxon>
        <taxon>Dothideomycetes</taxon>
        <taxon>Pleosporomycetidae</taxon>
        <taxon>Mytilinidiales</taxon>
        <taxon>Argynnaceae</taxon>
        <taxon>Lepidopterella</taxon>
    </lineage>
</organism>
<proteinExistence type="predicted"/>
<keyword evidence="2" id="KW-1185">Reference proteome</keyword>